<evidence type="ECO:0000313" key="2">
    <source>
        <dbReference type="EMBL" id="MDI3234767.1"/>
    </source>
</evidence>
<accession>A0ABT6R1F0</accession>
<proteinExistence type="predicted"/>
<dbReference type="PANTHER" id="PTHR38442">
    <property type="entry name" value="INNER MEMBRANE PROTEIN-RELATED"/>
    <property type="match status" value="1"/>
</dbReference>
<feature type="transmembrane region" description="Helical" evidence="1">
    <location>
        <begin position="402"/>
        <end position="422"/>
    </location>
</feature>
<name>A0ABT6R1F0_9BACL</name>
<dbReference type="PANTHER" id="PTHR38442:SF1">
    <property type="entry name" value="INNER MEMBRANE PROTEIN"/>
    <property type="match status" value="1"/>
</dbReference>
<sequence>MQQPASTPKSSTRRLATVSLIFMAVGFIASLPFKENNWIFWLQSGFEAGLVGGIADWFAITALFRHPLGLKIPHTNLLPKNRERVIESIVQMLEKDLLNKESIVEKLRHMTLADRFIKLLRSIVLLPAFRATVTELLLGILHKLPREAILKVVDDRISGTIKAYPSKRLSERLVELNEERRLDELAIDQLLGYGQRLLEDPVIRDQIGRLAYHAMIDQEKNTFLRVTAKTVQKVYSEERLSLVIQSVLLSVIQDMKQVHHPNRLAILDHLRRNLIQLTQDEDRLAKIDQWKETEVDRFDFNPVLHRAYTAGITELKTYLVSDAFWEGRALPLMNQALDEWDQHPTFKEESNRWMKDQLVRFVDQNHQKIGGLVRENLNRFDTETLIHMIEDKVGNDLQWIRVNGAICGFFIGLILGGIKLFIG</sequence>
<organism evidence="2 3">
    <name type="scientific">Exiguobacterium antarcticum</name>
    <dbReference type="NCBI Taxonomy" id="132920"/>
    <lineage>
        <taxon>Bacteria</taxon>
        <taxon>Bacillati</taxon>
        <taxon>Bacillota</taxon>
        <taxon>Bacilli</taxon>
        <taxon>Bacillales</taxon>
        <taxon>Bacillales Family XII. Incertae Sedis</taxon>
        <taxon>Exiguobacterium</taxon>
    </lineage>
</organism>
<feature type="transmembrane region" description="Helical" evidence="1">
    <location>
        <begin position="39"/>
        <end position="64"/>
    </location>
</feature>
<feature type="transmembrane region" description="Helical" evidence="1">
    <location>
        <begin position="12"/>
        <end position="33"/>
    </location>
</feature>
<dbReference type="Proteomes" id="UP001243286">
    <property type="component" value="Unassembled WGS sequence"/>
</dbReference>
<evidence type="ECO:0000256" key="1">
    <source>
        <dbReference type="SAM" id="Phobius"/>
    </source>
</evidence>
<reference evidence="2 3" key="1">
    <citation type="submission" date="2023-04" db="EMBL/GenBank/DDBJ databases">
        <title>Antarctic isolates genomes.</title>
        <authorList>
            <person name="Dimov S.G."/>
        </authorList>
    </citation>
    <scope>NUCLEOTIDE SEQUENCE [LARGE SCALE GENOMIC DNA]</scope>
    <source>
        <strain evidence="2 3">AL19</strain>
    </source>
</reference>
<dbReference type="EMBL" id="JASBQV010000008">
    <property type="protein sequence ID" value="MDI3234767.1"/>
    <property type="molecule type" value="Genomic_DNA"/>
</dbReference>
<evidence type="ECO:0000313" key="3">
    <source>
        <dbReference type="Proteomes" id="UP001243286"/>
    </source>
</evidence>
<gene>
    <name evidence="2" type="ORF">QK289_07080</name>
</gene>
<protein>
    <submittedName>
        <fullName evidence="2">DUF445 domain-containing protein</fullName>
    </submittedName>
</protein>
<dbReference type="Pfam" id="PF04286">
    <property type="entry name" value="DUF445"/>
    <property type="match status" value="1"/>
</dbReference>
<keyword evidence="3" id="KW-1185">Reference proteome</keyword>
<keyword evidence="1" id="KW-0812">Transmembrane</keyword>
<dbReference type="InterPro" id="IPR007383">
    <property type="entry name" value="DUF445"/>
</dbReference>
<keyword evidence="1" id="KW-1133">Transmembrane helix</keyword>
<dbReference type="RefSeq" id="WP_282355711.1">
    <property type="nucleotide sequence ID" value="NZ_JASBQV010000008.1"/>
</dbReference>
<comment type="caution">
    <text evidence="2">The sequence shown here is derived from an EMBL/GenBank/DDBJ whole genome shotgun (WGS) entry which is preliminary data.</text>
</comment>
<keyword evidence="1" id="KW-0472">Membrane</keyword>